<evidence type="ECO:0000259" key="8">
    <source>
        <dbReference type="PROSITE" id="PS50109"/>
    </source>
</evidence>
<comment type="catalytic activity">
    <reaction evidence="1">
        <text>ATP + protein L-histidine = ADP + protein N-phospho-L-histidine.</text>
        <dbReference type="EC" id="2.7.13.3"/>
    </reaction>
</comment>
<dbReference type="InterPro" id="IPR005467">
    <property type="entry name" value="His_kinase_dom"/>
</dbReference>
<feature type="transmembrane region" description="Helical" evidence="7">
    <location>
        <begin position="187"/>
        <end position="210"/>
    </location>
</feature>
<dbReference type="CDD" id="cd00082">
    <property type="entry name" value="HisKA"/>
    <property type="match status" value="1"/>
</dbReference>
<keyword evidence="3" id="KW-0597">Phosphoprotein</keyword>
<dbReference type="InterPro" id="IPR036097">
    <property type="entry name" value="HisK_dim/P_sf"/>
</dbReference>
<keyword evidence="10" id="KW-1185">Reference proteome</keyword>
<evidence type="ECO:0000313" key="9">
    <source>
        <dbReference type="EMBL" id="QNN64124.1"/>
    </source>
</evidence>
<evidence type="ECO:0000313" key="10">
    <source>
        <dbReference type="Proteomes" id="UP000515955"/>
    </source>
</evidence>
<evidence type="ECO:0000256" key="3">
    <source>
        <dbReference type="ARBA" id="ARBA00022553"/>
    </source>
</evidence>
<reference evidence="9 10" key="1">
    <citation type="submission" date="2020-08" db="EMBL/GenBank/DDBJ databases">
        <title>Genome sequence of Sphingomonas rhizophila KACC 19189T.</title>
        <authorList>
            <person name="Hyun D.-W."/>
            <person name="Bae J.-W."/>
        </authorList>
    </citation>
    <scope>NUCLEOTIDE SEQUENCE [LARGE SCALE GENOMIC DNA]</scope>
    <source>
        <strain evidence="9 10">KACC 19189</strain>
    </source>
</reference>
<keyword evidence="7" id="KW-1133">Transmembrane helix</keyword>
<proteinExistence type="predicted"/>
<dbReference type="GO" id="GO:0030295">
    <property type="term" value="F:protein kinase activator activity"/>
    <property type="evidence" value="ECO:0007669"/>
    <property type="project" value="TreeGrafter"/>
</dbReference>
<keyword evidence="7" id="KW-0812">Transmembrane</keyword>
<dbReference type="InterPro" id="IPR003594">
    <property type="entry name" value="HATPase_dom"/>
</dbReference>
<dbReference type="GO" id="GO:0000156">
    <property type="term" value="F:phosphorelay response regulator activity"/>
    <property type="evidence" value="ECO:0007669"/>
    <property type="project" value="TreeGrafter"/>
</dbReference>
<organism evidence="9 10">
    <name type="scientific">Sphingomonas rhizophila</name>
    <dbReference type="NCBI Taxonomy" id="2071607"/>
    <lineage>
        <taxon>Bacteria</taxon>
        <taxon>Pseudomonadati</taxon>
        <taxon>Pseudomonadota</taxon>
        <taxon>Alphaproteobacteria</taxon>
        <taxon>Sphingomonadales</taxon>
        <taxon>Sphingomonadaceae</taxon>
        <taxon>Sphingomonas</taxon>
    </lineage>
</organism>
<feature type="coiled-coil region" evidence="6">
    <location>
        <begin position="217"/>
        <end position="248"/>
    </location>
</feature>
<dbReference type="SMART" id="SM00388">
    <property type="entry name" value="HisKA"/>
    <property type="match status" value="1"/>
</dbReference>
<accession>A0A7G9S8E9</accession>
<dbReference type="Gene3D" id="1.10.287.130">
    <property type="match status" value="1"/>
</dbReference>
<dbReference type="InterPro" id="IPR007891">
    <property type="entry name" value="CHASE3"/>
</dbReference>
<dbReference type="InterPro" id="IPR003661">
    <property type="entry name" value="HisK_dim/P_dom"/>
</dbReference>
<evidence type="ECO:0000256" key="5">
    <source>
        <dbReference type="ARBA" id="ARBA00022777"/>
    </source>
</evidence>
<dbReference type="SUPFAM" id="SSF55874">
    <property type="entry name" value="ATPase domain of HSP90 chaperone/DNA topoisomerase II/histidine kinase"/>
    <property type="match status" value="1"/>
</dbReference>
<dbReference type="SUPFAM" id="SSF47384">
    <property type="entry name" value="Homodimeric domain of signal transducing histidine kinase"/>
    <property type="match status" value="1"/>
</dbReference>
<keyword evidence="7" id="KW-0472">Membrane</keyword>
<dbReference type="EMBL" id="CP060717">
    <property type="protein sequence ID" value="QNN64124.1"/>
    <property type="molecule type" value="Genomic_DNA"/>
</dbReference>
<evidence type="ECO:0000256" key="2">
    <source>
        <dbReference type="ARBA" id="ARBA00012438"/>
    </source>
</evidence>
<dbReference type="CDD" id="cd19410">
    <property type="entry name" value="HK9-like_sensor"/>
    <property type="match status" value="1"/>
</dbReference>
<dbReference type="PROSITE" id="PS50109">
    <property type="entry name" value="HIS_KIN"/>
    <property type="match status" value="1"/>
</dbReference>
<keyword evidence="6" id="KW-0175">Coiled coil</keyword>
<dbReference type="EC" id="2.7.13.3" evidence="2"/>
<dbReference type="RefSeq" id="WP_187541124.1">
    <property type="nucleotide sequence ID" value="NZ_CP060717.1"/>
</dbReference>
<keyword evidence="5" id="KW-0418">Kinase</keyword>
<dbReference type="InterPro" id="IPR036890">
    <property type="entry name" value="HATPase_C_sf"/>
</dbReference>
<name>A0A7G9S8E9_9SPHN</name>
<evidence type="ECO:0000256" key="6">
    <source>
        <dbReference type="SAM" id="Coils"/>
    </source>
</evidence>
<dbReference type="SMART" id="SM00387">
    <property type="entry name" value="HATPase_c"/>
    <property type="match status" value="1"/>
</dbReference>
<dbReference type="PANTHER" id="PTHR42878">
    <property type="entry name" value="TWO-COMPONENT HISTIDINE KINASE"/>
    <property type="match status" value="1"/>
</dbReference>
<gene>
    <name evidence="9" type="ORF">H9L12_06945</name>
</gene>
<evidence type="ECO:0000256" key="4">
    <source>
        <dbReference type="ARBA" id="ARBA00022679"/>
    </source>
</evidence>
<dbReference type="PANTHER" id="PTHR42878:SF15">
    <property type="entry name" value="BACTERIOPHYTOCHROME"/>
    <property type="match status" value="1"/>
</dbReference>
<dbReference type="Pfam" id="PF05227">
    <property type="entry name" value="CHASE3"/>
    <property type="match status" value="1"/>
</dbReference>
<dbReference type="Gene3D" id="3.30.565.10">
    <property type="entry name" value="Histidine kinase-like ATPase, C-terminal domain"/>
    <property type="match status" value="1"/>
</dbReference>
<evidence type="ECO:0000256" key="7">
    <source>
        <dbReference type="SAM" id="Phobius"/>
    </source>
</evidence>
<dbReference type="GO" id="GO:0000155">
    <property type="term" value="F:phosphorelay sensor kinase activity"/>
    <property type="evidence" value="ECO:0007669"/>
    <property type="project" value="InterPro"/>
</dbReference>
<sequence>MAQPLTDDRRFTRNAGLALAAGFGLVLVALILVAMTYDNARRLNDRVEHTHRITDNLSQLILAVERNETATRGYLLSPAPLRIQTRRDALARIGPLLTDLRRQLADNPEQARRLDALRPLIREQVATTETLMGMALAGDFTGAQAEFGRRVLVRRIEDIRAEIGKMQAVEAELLRQRIARESGNRDILQAILLLTALLFMAVGVATYLLVRRYTSDLAAARDRLHLLNTDLEAAVAERTADLRRANEEIQRFAYIVSHDLRSPLVNVMGFTAELDSANWQIAGLIDRVEKENPDLLTPADRTAALEDLPEAVGFIRSSTQKMDRLINAILDLSRQGKRVLAPQELDMKEVLTDIAHSLDTLATERGAHFVVEEPLPTIRHDRLAIDQIFSNLMENATKYLVPGRPGVISVRGKLRGKRAIFEVQDNGRGIAPEDTERVFELFRRAGAQDQAGEGIGLANVRALAYRLGGTVSLRSALGEGSTFVVDLPVEFAEEGKIK</sequence>
<dbReference type="InterPro" id="IPR050351">
    <property type="entry name" value="BphY/WalK/GraS-like"/>
</dbReference>
<dbReference type="Proteomes" id="UP000515955">
    <property type="component" value="Chromosome"/>
</dbReference>
<dbReference type="GO" id="GO:0007234">
    <property type="term" value="P:osmosensory signaling via phosphorelay pathway"/>
    <property type="evidence" value="ECO:0007669"/>
    <property type="project" value="TreeGrafter"/>
</dbReference>
<feature type="transmembrane region" description="Helical" evidence="7">
    <location>
        <begin position="15"/>
        <end position="37"/>
    </location>
</feature>
<dbReference type="AlphaFoldDB" id="A0A7G9S8E9"/>
<protein>
    <recommendedName>
        <fullName evidence="2">histidine kinase</fullName>
        <ecNumber evidence="2">2.7.13.3</ecNumber>
    </recommendedName>
</protein>
<evidence type="ECO:0000256" key="1">
    <source>
        <dbReference type="ARBA" id="ARBA00000085"/>
    </source>
</evidence>
<dbReference type="KEGG" id="srhi:H9L12_06945"/>
<dbReference type="Pfam" id="PF00512">
    <property type="entry name" value="HisKA"/>
    <property type="match status" value="1"/>
</dbReference>
<dbReference type="Pfam" id="PF02518">
    <property type="entry name" value="HATPase_c"/>
    <property type="match status" value="1"/>
</dbReference>
<dbReference type="PRINTS" id="PR00344">
    <property type="entry name" value="BCTRLSENSOR"/>
</dbReference>
<dbReference type="InterPro" id="IPR004358">
    <property type="entry name" value="Sig_transdc_His_kin-like_C"/>
</dbReference>
<feature type="domain" description="Histidine kinase" evidence="8">
    <location>
        <begin position="255"/>
        <end position="491"/>
    </location>
</feature>
<keyword evidence="4" id="KW-0808">Transferase</keyword>